<dbReference type="GO" id="GO:0046872">
    <property type="term" value="F:metal ion binding"/>
    <property type="evidence" value="ECO:0007669"/>
    <property type="project" value="UniProtKB-KW"/>
</dbReference>
<feature type="binding site" evidence="5">
    <location>
        <position position="552"/>
    </location>
    <ligand>
        <name>Zn(2+)</name>
        <dbReference type="ChEBI" id="CHEBI:29105"/>
        <label>1</label>
    </ligand>
</feature>
<feature type="binding site" evidence="5">
    <location>
        <position position="591"/>
    </location>
    <ligand>
        <name>Zn(2+)</name>
        <dbReference type="ChEBI" id="CHEBI:29105"/>
        <label>2</label>
    </ligand>
</feature>
<dbReference type="InterPro" id="IPR036971">
    <property type="entry name" value="PDEase_catalytic_dom_sf"/>
</dbReference>
<dbReference type="PANTHER" id="PTHR11347">
    <property type="entry name" value="CYCLIC NUCLEOTIDE PHOSPHODIESTERASE"/>
    <property type="match status" value="1"/>
</dbReference>
<sequence length="830" mass="93815">MTASGGRLEEPRSEHMEDAAALLRRSWTVDDLQLFEHVDQPVLVGTLVEDESMPGVPWSGVDWFFCNSVARHRFGHLLSRAERLAAVAAMTDAQQEERKRVLLQAHRAIRAGQTAEFRNQDTLAANSKFSDVSADLLFHVTFKPINLAMPNGAFVRGAFGELKETSPSQIRMVSMHQASPIMHFLFAETGELLQAGQKAIGKYRIPQGAGPGFMHLLRNGDYPGGEADMLEVKREAWEAIFVRKDPMHCFTQRYYSTTHRGRPQYILFEMWPMPDPVFGKPAVLVSTLKTTQLKELELELEGQNKHHTSVLHNEKERRNDLLMANDLLSLKLESAMRRSSTCHHVFDSDTPADKAMALLQHLLQGGRPTTEELLDLYDTFVQSSDLRQPQQLEDQLLHHETMDQEVGLSIIHLLKGAAHSQAAGPAVFTPAEMSPSTSGSLDTSLSNESRSEEACSRPDRHQAGMMPNEKILYASLTSSVERALQAAESQWQFNVNDLDAVAPGASLSMLCFWLLKHNGFIEEFQLHERHLARWLLRIEAAYKDNPYHNSKHAANVLQAVHMLHQHGGLRQHGISNNLQTMASYIAATVHDFEHPGVNNDFLVRTHHEFALTHNNIAPLENHHVSAAWKLLRMSQYNFLKALPRNKQEEIRREVIDQVLATNMTSHFNIISRFQGVYQRRKSLNSSNALMKVQRGALRSLIAQPPPAGLEQEPAWDLFGEADKSLARQIALKTADLGHLASPLAVHLDWTQRLGEEMFLQGDLERTKKMVISPLMDRSNKGVHDSQVDFFRIIAFPMFSSYTDVFPKADLMLKSAIANFNYWRYHDCDRA</sequence>
<evidence type="ECO:0000256" key="4">
    <source>
        <dbReference type="PIRSR" id="PIRSR623088-2"/>
    </source>
</evidence>
<evidence type="ECO:0000256" key="1">
    <source>
        <dbReference type="ARBA" id="ARBA00022723"/>
    </source>
</evidence>
<feature type="binding site" evidence="5">
    <location>
        <position position="735"/>
    </location>
    <ligand>
        <name>Zn(2+)</name>
        <dbReference type="ChEBI" id="CHEBI:29105"/>
        <label>1</label>
    </ligand>
</feature>
<dbReference type="GO" id="GO:0007165">
    <property type="term" value="P:signal transduction"/>
    <property type="evidence" value="ECO:0007669"/>
    <property type="project" value="InterPro"/>
</dbReference>
<keyword evidence="1 5" id="KW-0479">Metal-binding</keyword>
<keyword evidence="2 6" id="KW-0378">Hydrolase</keyword>
<dbReference type="PRINTS" id="PR00387">
    <property type="entry name" value="PDIESTERASE1"/>
</dbReference>
<feature type="compositionally biased region" description="Polar residues" evidence="7">
    <location>
        <begin position="434"/>
        <end position="448"/>
    </location>
</feature>
<accession>A0AAW1QSD2</accession>
<evidence type="ECO:0000313" key="10">
    <source>
        <dbReference type="Proteomes" id="UP001489004"/>
    </source>
</evidence>
<comment type="cofactor">
    <cofactor evidence="6">
        <name>a divalent metal cation</name>
        <dbReference type="ChEBI" id="CHEBI:60240"/>
    </cofactor>
    <text evidence="6">Binds 2 divalent metal cations per subunit. Site 1 may preferentially bind zinc ions, while site 2 has a preference for magnesium and/or manganese ions.</text>
</comment>
<feature type="binding site" evidence="4">
    <location>
        <position position="786"/>
    </location>
    <ligand>
        <name>AMP</name>
        <dbReference type="ChEBI" id="CHEBI:456215"/>
    </ligand>
</feature>
<organism evidence="9 10">
    <name type="scientific">[Myrmecia] bisecta</name>
    <dbReference type="NCBI Taxonomy" id="41462"/>
    <lineage>
        <taxon>Eukaryota</taxon>
        <taxon>Viridiplantae</taxon>
        <taxon>Chlorophyta</taxon>
        <taxon>core chlorophytes</taxon>
        <taxon>Trebouxiophyceae</taxon>
        <taxon>Trebouxiales</taxon>
        <taxon>Trebouxiaceae</taxon>
        <taxon>Myrmecia</taxon>
    </lineage>
</organism>
<dbReference type="AlphaFoldDB" id="A0AAW1QSD2"/>
<dbReference type="Gene3D" id="1.10.1300.10">
    <property type="entry name" value="3'5'-cyclic nucleotide phosphodiesterase, catalytic domain"/>
    <property type="match status" value="1"/>
</dbReference>
<dbReference type="InterPro" id="IPR003607">
    <property type="entry name" value="HD/PDEase_dom"/>
</dbReference>
<dbReference type="GO" id="GO:0004114">
    <property type="term" value="F:3',5'-cyclic-nucleotide phosphodiesterase activity"/>
    <property type="evidence" value="ECO:0007669"/>
    <property type="project" value="InterPro"/>
</dbReference>
<gene>
    <name evidence="9" type="ORF">WJX72_009899</name>
</gene>
<dbReference type="Proteomes" id="UP001489004">
    <property type="component" value="Unassembled WGS sequence"/>
</dbReference>
<dbReference type="SUPFAM" id="SSF109604">
    <property type="entry name" value="HD-domain/PDEase-like"/>
    <property type="match status" value="1"/>
</dbReference>
<comment type="similarity">
    <text evidence="6">Belongs to the cyclic nucleotide phosphodiesterase family.</text>
</comment>
<evidence type="ECO:0000256" key="7">
    <source>
        <dbReference type="SAM" id="MobiDB-lite"/>
    </source>
</evidence>
<protein>
    <recommendedName>
        <fullName evidence="6">Phosphodiesterase</fullName>
        <ecNumber evidence="6">3.1.4.-</ecNumber>
    </recommendedName>
</protein>
<evidence type="ECO:0000256" key="2">
    <source>
        <dbReference type="ARBA" id="ARBA00022801"/>
    </source>
</evidence>
<feature type="binding site" evidence="4">
    <location>
        <begin position="548"/>
        <end position="552"/>
    </location>
    <ligand>
        <name>AMP</name>
        <dbReference type="ChEBI" id="CHEBI:456215"/>
    </ligand>
</feature>
<dbReference type="CDD" id="cd00077">
    <property type="entry name" value="HDc"/>
    <property type="match status" value="1"/>
</dbReference>
<dbReference type="InterPro" id="IPR023174">
    <property type="entry name" value="PDEase_CS"/>
</dbReference>
<evidence type="ECO:0000256" key="5">
    <source>
        <dbReference type="PIRSR" id="PIRSR623088-3"/>
    </source>
</evidence>
<keyword evidence="10" id="KW-1185">Reference proteome</keyword>
<feature type="region of interest" description="Disordered" evidence="7">
    <location>
        <begin position="428"/>
        <end position="462"/>
    </location>
</feature>
<feature type="compositionally biased region" description="Basic and acidic residues" evidence="7">
    <location>
        <begin position="449"/>
        <end position="462"/>
    </location>
</feature>
<feature type="binding site" evidence="5">
    <location>
        <position position="591"/>
    </location>
    <ligand>
        <name>Zn(2+)</name>
        <dbReference type="ChEBI" id="CHEBI:29105"/>
        <label>1</label>
    </ligand>
</feature>
<comment type="caution">
    <text evidence="9">The sequence shown here is derived from an EMBL/GenBank/DDBJ whole genome shotgun (WGS) entry which is preliminary data.</text>
</comment>
<reference evidence="9 10" key="1">
    <citation type="journal article" date="2024" name="Nat. Commun.">
        <title>Phylogenomics reveals the evolutionary origins of lichenization in chlorophyte algae.</title>
        <authorList>
            <person name="Puginier C."/>
            <person name="Libourel C."/>
            <person name="Otte J."/>
            <person name="Skaloud P."/>
            <person name="Haon M."/>
            <person name="Grisel S."/>
            <person name="Petersen M."/>
            <person name="Berrin J.G."/>
            <person name="Delaux P.M."/>
            <person name="Dal Grande F."/>
            <person name="Keller J."/>
        </authorList>
    </citation>
    <scope>NUCLEOTIDE SEQUENCE [LARGE SCALE GENOMIC DNA]</scope>
    <source>
        <strain evidence="9 10">SAG 2043</strain>
    </source>
</reference>
<evidence type="ECO:0000256" key="6">
    <source>
        <dbReference type="RuleBase" id="RU363067"/>
    </source>
</evidence>
<dbReference type="Pfam" id="PF00233">
    <property type="entry name" value="PDEase_I"/>
    <property type="match status" value="1"/>
</dbReference>
<feature type="binding site" evidence="5">
    <location>
        <position position="590"/>
    </location>
    <ligand>
        <name>Zn(2+)</name>
        <dbReference type="ChEBI" id="CHEBI:29105"/>
        <label>1</label>
    </ligand>
</feature>
<dbReference type="InterPro" id="IPR002073">
    <property type="entry name" value="PDEase_catalytic_dom"/>
</dbReference>
<dbReference type="InterPro" id="IPR023088">
    <property type="entry name" value="PDEase"/>
</dbReference>
<proteinExistence type="inferred from homology"/>
<evidence type="ECO:0000313" key="9">
    <source>
        <dbReference type="EMBL" id="KAK9824385.1"/>
    </source>
</evidence>
<dbReference type="PROSITE" id="PS51845">
    <property type="entry name" value="PDEASE_I_2"/>
    <property type="match status" value="1"/>
</dbReference>
<feature type="binding site" evidence="4">
    <location>
        <position position="591"/>
    </location>
    <ligand>
        <name>AMP</name>
        <dbReference type="ChEBI" id="CHEBI:456215"/>
    </ligand>
</feature>
<feature type="binding site" evidence="4">
    <location>
        <position position="735"/>
    </location>
    <ligand>
        <name>AMP</name>
        <dbReference type="ChEBI" id="CHEBI:456215"/>
    </ligand>
</feature>
<dbReference type="PROSITE" id="PS00126">
    <property type="entry name" value="PDEASE_I_1"/>
    <property type="match status" value="1"/>
</dbReference>
<dbReference type="EC" id="3.1.4.-" evidence="6"/>
<name>A0AAW1QSD2_9CHLO</name>
<feature type="domain" description="PDEase" evidence="8">
    <location>
        <begin position="469"/>
        <end position="829"/>
    </location>
</feature>
<evidence type="ECO:0000259" key="8">
    <source>
        <dbReference type="PROSITE" id="PS51845"/>
    </source>
</evidence>
<feature type="active site" description="Proton donor" evidence="3">
    <location>
        <position position="548"/>
    </location>
</feature>
<dbReference type="EMBL" id="JALJOR010000002">
    <property type="protein sequence ID" value="KAK9824385.1"/>
    <property type="molecule type" value="Genomic_DNA"/>
</dbReference>
<evidence type="ECO:0000256" key="3">
    <source>
        <dbReference type="PIRSR" id="PIRSR623088-1"/>
    </source>
</evidence>